<evidence type="ECO:0000256" key="4">
    <source>
        <dbReference type="ARBA" id="ARBA00023002"/>
    </source>
</evidence>
<evidence type="ECO:0000256" key="3">
    <source>
        <dbReference type="ARBA" id="ARBA00022723"/>
    </source>
</evidence>
<evidence type="ECO:0000256" key="6">
    <source>
        <dbReference type="PROSITE-ProRule" id="PRU00433"/>
    </source>
</evidence>
<dbReference type="Gene3D" id="1.10.760.10">
    <property type="entry name" value="Cytochrome c-like domain"/>
    <property type="match status" value="2"/>
</dbReference>
<dbReference type="SUPFAM" id="SSF46626">
    <property type="entry name" value="Cytochrome c"/>
    <property type="match status" value="2"/>
</dbReference>
<evidence type="ECO:0000256" key="2">
    <source>
        <dbReference type="ARBA" id="ARBA00022617"/>
    </source>
</evidence>
<dbReference type="InterPro" id="IPR036909">
    <property type="entry name" value="Cyt_c-like_dom_sf"/>
</dbReference>
<dbReference type="Pfam" id="PF03150">
    <property type="entry name" value="CCP_MauG"/>
    <property type="match status" value="1"/>
</dbReference>
<reference evidence="8 9" key="1">
    <citation type="submission" date="2021-03" db="EMBL/GenBank/DDBJ databases">
        <title>Complete Genome Sequences of Two Lysobacter Strains Isolated from Sea Water (Lysobacter caseinilyticus) and Soil (Lysobacter helvus) in South Korea.</title>
        <authorList>
            <person name="Watanabe Y."/>
            <person name="Arakawa K."/>
        </authorList>
    </citation>
    <scope>NUCLEOTIDE SEQUENCE [LARGE SCALE GENOMIC DNA]</scope>
    <source>
        <strain evidence="8 9">D10</strain>
    </source>
</reference>
<dbReference type="PANTHER" id="PTHR30600:SF9">
    <property type="entry name" value="BLR7738 PROTEIN"/>
    <property type="match status" value="1"/>
</dbReference>
<dbReference type="InterPro" id="IPR009056">
    <property type="entry name" value="Cyt_c-like_dom"/>
</dbReference>
<keyword evidence="4" id="KW-0560">Oxidoreductase</keyword>
<sequence>MLLFAGGLAAGGVIAAAGEVITTPAESTTVPADFRFRPEVPFQSLKEVPTWSELERMLDNPYATTTCPNDASGQAALGNAQGFAARCTTIVRRRAYLPPGCTYDPSTGLPPCNDALLPRFTVQPLNYNALTGEQFRLLNPAFAGVANFAGRGAISAGSTRIRPGDAPAIDYNSPLVSDGSDPGEPANYSGAAVCGNDTLSGWVETRPQCVGNTGRLFDPTPLANAQPRGIVLALRKPSIGQNYLVNSDAALAGRAQALRPSNPNDYIQDRDMATALGKALFWDMQLGSDGVQSCGSCHFSAGADTRIRNQLNPNVLGGDTDLELFRNRHLTTPENATDQDVNRDIAASDFPTHRLANEGIPGEPLLNPTNVTRDTNDVLASMGVRLRRFDNIRTPGTAAFGTADNGVRPLLPDLGTVITDPIALYAGKRRVEPRNTPTMINAAFYYDNFWDGRGRHDFNGGSVFGASDPQGHVYVNNGGTLVRTRQLIRFSSIASQIVGPALSNFEMSFQGRSWPKIGKKLLQGTGTATNPNVTPLAGQLVATTDSVLGPFSNQGGSRCIALGRPTAANRPGLCLTYKEMIQQAFFPTLWQNTTNHLDGVAAVCTSATNGVVTPAGCDPFDGFVLNIGAGPPTTSRSSFNQMEANLSLFAGLGMQAYVEILISDDTPFDRFLDRNPQAMRGFNGTLPLCTATTPVNRQPCLTETQGFTRAIVAGQPDRLFGMDLFYGTNLTGRNPNFRAARCGSCHAGGLMSANAVDLVGRLTQEDFNREFSTPGTKLPVKPIGKPRLASGFALEALVNDNSVGAIRRDLFDAARADAQGNSRPEGASFFDAGMYNIGVRPIAEDSIRGGNDGWGWPLALASLMLKNVGGTAMIPGGTLAAFDPDGDPSCAPNCTTGNLFPRTAQDPRINPGFRAVPITPRLPPTLAPWASNVNVGTTHPQVGEIAGGLNTRTSVPIQDGYLDVLGPFNPSARLNQQFNNGDGPLMGTAPQINRVARTGGAKVPGLRNVELTGPYFHNGGKLTLRQVVNFYAHGGDFPVTNAAHKDFNVVDLDHDNQLVMTSADRIAVTAFLLTLTDERVAREQAPFDRPELIIPVDGRAPDNTVGRQNMLSQTTAVSACGTAICFRRLTAVGAAGHATRLPAFLNVANVVTAGDNNDHFDQ</sequence>
<name>A0ABM7QGY1_9GAMM</name>
<evidence type="ECO:0000256" key="5">
    <source>
        <dbReference type="ARBA" id="ARBA00023004"/>
    </source>
</evidence>
<dbReference type="InterPro" id="IPR004852">
    <property type="entry name" value="Di-haem_cyt_c_peroxidsae"/>
</dbReference>
<keyword evidence="5 6" id="KW-0408">Iron</keyword>
<dbReference type="InterPro" id="IPR051395">
    <property type="entry name" value="Cytochrome_c_Peroxidase/MauG"/>
</dbReference>
<dbReference type="PANTHER" id="PTHR30600">
    <property type="entry name" value="CYTOCHROME C PEROXIDASE-RELATED"/>
    <property type="match status" value="1"/>
</dbReference>
<keyword evidence="3 6" id="KW-0479">Metal-binding</keyword>
<evidence type="ECO:0000313" key="8">
    <source>
        <dbReference type="EMBL" id="BCT96886.1"/>
    </source>
</evidence>
<feature type="domain" description="Cytochrome c" evidence="7">
    <location>
        <begin position="716"/>
        <end position="814"/>
    </location>
</feature>
<dbReference type="Proteomes" id="UP000680514">
    <property type="component" value="Chromosome"/>
</dbReference>
<evidence type="ECO:0000313" key="9">
    <source>
        <dbReference type="Proteomes" id="UP000680514"/>
    </source>
</evidence>
<proteinExistence type="predicted"/>
<evidence type="ECO:0000259" key="7">
    <source>
        <dbReference type="PROSITE" id="PS51007"/>
    </source>
</evidence>
<accession>A0ABM7QGY1</accession>
<organism evidence="8 9">
    <name type="scientific">Lysobacter helvus</name>
    <dbReference type="NCBI Taxonomy" id="2675059"/>
    <lineage>
        <taxon>Bacteria</taxon>
        <taxon>Pseudomonadati</taxon>
        <taxon>Pseudomonadota</taxon>
        <taxon>Gammaproteobacteria</taxon>
        <taxon>Lysobacterales</taxon>
        <taxon>Lysobacteraceae</taxon>
        <taxon>Lysobacter</taxon>
    </lineage>
</organism>
<evidence type="ECO:0000256" key="1">
    <source>
        <dbReference type="ARBA" id="ARBA00004196"/>
    </source>
</evidence>
<keyword evidence="9" id="KW-1185">Reference proteome</keyword>
<dbReference type="PROSITE" id="PS51007">
    <property type="entry name" value="CYTC"/>
    <property type="match status" value="1"/>
</dbReference>
<keyword evidence="2 6" id="KW-0349">Heme</keyword>
<comment type="subcellular location">
    <subcellularLocation>
        <location evidence="1">Cell envelope</location>
    </subcellularLocation>
</comment>
<gene>
    <name evidence="8" type="ORF">LYSHEL_27570</name>
</gene>
<protein>
    <recommendedName>
        <fullName evidence="7">Cytochrome c domain-containing protein</fullName>
    </recommendedName>
</protein>
<dbReference type="EMBL" id="AP024546">
    <property type="protein sequence ID" value="BCT96886.1"/>
    <property type="molecule type" value="Genomic_DNA"/>
</dbReference>